<evidence type="ECO:0000313" key="1">
    <source>
        <dbReference type="EMBL" id="EFN88505.1"/>
    </source>
</evidence>
<dbReference type="InParanoid" id="E2B726"/>
<accession>E2B726</accession>
<gene>
    <name evidence="1" type="ORF">EAI_03134</name>
</gene>
<proteinExistence type="predicted"/>
<evidence type="ECO:0000313" key="2">
    <source>
        <dbReference type="Proteomes" id="UP000008237"/>
    </source>
</evidence>
<dbReference type="Proteomes" id="UP000008237">
    <property type="component" value="Unassembled WGS sequence"/>
</dbReference>
<protein>
    <submittedName>
        <fullName evidence="1">Uncharacterized protein</fullName>
    </submittedName>
</protein>
<dbReference type="EMBL" id="GL446098">
    <property type="protein sequence ID" value="EFN88505.1"/>
    <property type="molecule type" value="Genomic_DNA"/>
</dbReference>
<reference evidence="1 2" key="1">
    <citation type="journal article" date="2010" name="Science">
        <title>Genomic comparison of the ants Camponotus floridanus and Harpegnathos saltator.</title>
        <authorList>
            <person name="Bonasio R."/>
            <person name="Zhang G."/>
            <person name="Ye C."/>
            <person name="Mutti N.S."/>
            <person name="Fang X."/>
            <person name="Qin N."/>
            <person name="Donahue G."/>
            <person name="Yang P."/>
            <person name="Li Q."/>
            <person name="Li C."/>
            <person name="Zhang P."/>
            <person name="Huang Z."/>
            <person name="Berger S.L."/>
            <person name="Reinberg D."/>
            <person name="Wang J."/>
            <person name="Liebig J."/>
        </authorList>
    </citation>
    <scope>NUCLEOTIDE SEQUENCE [LARGE SCALE GENOMIC DNA]</scope>
    <source>
        <strain evidence="1 2">R22 G/1</strain>
    </source>
</reference>
<keyword evidence="2" id="KW-1185">Reference proteome</keyword>
<dbReference type="AlphaFoldDB" id="E2B726"/>
<name>E2B726_HARSA</name>
<sequence>MPYLDICAKENLSRISMGNSSVNNRFSVLSSTLMYHHVLSKTASSNIAQILHRPIRELAFPEYSNMGVSTSK</sequence>
<organism evidence="2">
    <name type="scientific">Harpegnathos saltator</name>
    <name type="common">Jerdon's jumping ant</name>
    <dbReference type="NCBI Taxonomy" id="610380"/>
    <lineage>
        <taxon>Eukaryota</taxon>
        <taxon>Metazoa</taxon>
        <taxon>Ecdysozoa</taxon>
        <taxon>Arthropoda</taxon>
        <taxon>Hexapoda</taxon>
        <taxon>Insecta</taxon>
        <taxon>Pterygota</taxon>
        <taxon>Neoptera</taxon>
        <taxon>Endopterygota</taxon>
        <taxon>Hymenoptera</taxon>
        <taxon>Apocrita</taxon>
        <taxon>Aculeata</taxon>
        <taxon>Formicoidea</taxon>
        <taxon>Formicidae</taxon>
        <taxon>Ponerinae</taxon>
        <taxon>Ponerini</taxon>
        <taxon>Harpegnathos</taxon>
    </lineage>
</organism>